<dbReference type="InterPro" id="IPR004143">
    <property type="entry name" value="BPL_LPL_catalytic"/>
</dbReference>
<accession>A0ABT2Y811</accession>
<gene>
    <name evidence="3" type="ORF">N7548_08630</name>
</gene>
<evidence type="ECO:0000259" key="2">
    <source>
        <dbReference type="PROSITE" id="PS51733"/>
    </source>
</evidence>
<comment type="pathway">
    <text evidence="1">Protein modification; protein lipoylation via exogenous pathway; protein N(6)-(lipoyl)lysine from lipoate: step 2/2.</text>
</comment>
<dbReference type="InterPro" id="IPR004562">
    <property type="entry name" value="LipoylTrfase_LipoateP_Ligase"/>
</dbReference>
<dbReference type="PANTHER" id="PTHR12561:SF3">
    <property type="entry name" value="LIPOYLTRANSFERASE 1, MITOCHONDRIAL"/>
    <property type="match status" value="1"/>
</dbReference>
<dbReference type="RefSeq" id="WP_263609073.1">
    <property type="nucleotide sequence ID" value="NZ_JAOVQM010000014.1"/>
</dbReference>
<dbReference type="Proteomes" id="UP001177160">
    <property type="component" value="Unassembled WGS sequence"/>
</dbReference>
<dbReference type="CDD" id="cd16443">
    <property type="entry name" value="LplA"/>
    <property type="match status" value="1"/>
</dbReference>
<feature type="domain" description="BPL/LPL catalytic" evidence="2">
    <location>
        <begin position="26"/>
        <end position="213"/>
    </location>
</feature>
<dbReference type="GO" id="GO:0016874">
    <property type="term" value="F:ligase activity"/>
    <property type="evidence" value="ECO:0007669"/>
    <property type="project" value="UniProtKB-KW"/>
</dbReference>
<evidence type="ECO:0000256" key="1">
    <source>
        <dbReference type="ARBA" id="ARBA00005085"/>
    </source>
</evidence>
<dbReference type="NCBIfam" id="TIGR00545">
    <property type="entry name" value="lipoyltrans"/>
    <property type="match status" value="1"/>
</dbReference>
<dbReference type="SUPFAM" id="SSF55681">
    <property type="entry name" value="Class II aaRS and biotin synthetases"/>
    <property type="match status" value="1"/>
</dbReference>
<name>A0ABT2Y811_9MOLU</name>
<comment type="caution">
    <text evidence="3">The sequence shown here is derived from an EMBL/GenBank/DDBJ whole genome shotgun (WGS) entry which is preliminary data.</text>
</comment>
<dbReference type="Pfam" id="PF21948">
    <property type="entry name" value="LplA-B_cat"/>
    <property type="match status" value="1"/>
</dbReference>
<dbReference type="PROSITE" id="PS51733">
    <property type="entry name" value="BPL_LPL_CATALYTIC"/>
    <property type="match status" value="1"/>
</dbReference>
<proteinExistence type="predicted"/>
<keyword evidence="4" id="KW-1185">Reference proteome</keyword>
<dbReference type="EMBL" id="JAOVQM010000014">
    <property type="protein sequence ID" value="MCV2232884.1"/>
    <property type="molecule type" value="Genomic_DNA"/>
</dbReference>
<protein>
    <submittedName>
        <fullName evidence="3">Lipoate--protein ligase family protein</fullName>
    </submittedName>
</protein>
<dbReference type="PANTHER" id="PTHR12561">
    <property type="entry name" value="LIPOATE-PROTEIN LIGASE"/>
    <property type="match status" value="1"/>
</dbReference>
<evidence type="ECO:0000313" key="4">
    <source>
        <dbReference type="Proteomes" id="UP001177160"/>
    </source>
</evidence>
<organism evidence="3 4">
    <name type="scientific">Paracholeplasma manati</name>
    <dbReference type="NCBI Taxonomy" id="591373"/>
    <lineage>
        <taxon>Bacteria</taxon>
        <taxon>Bacillati</taxon>
        <taxon>Mycoplasmatota</taxon>
        <taxon>Mollicutes</taxon>
        <taxon>Acholeplasmatales</taxon>
        <taxon>Acholeplasmataceae</taxon>
        <taxon>Paracholeplasma</taxon>
    </lineage>
</organism>
<dbReference type="Gene3D" id="3.30.930.10">
    <property type="entry name" value="Bira Bifunctional Protein, Domain 2"/>
    <property type="match status" value="1"/>
</dbReference>
<keyword evidence="3" id="KW-0436">Ligase</keyword>
<evidence type="ECO:0000313" key="3">
    <source>
        <dbReference type="EMBL" id="MCV2232884.1"/>
    </source>
</evidence>
<sequence>MKTILNHLHDPHFNLALEEYVLKHMDCEEDILLLWVNAPSVIVGRNQVVYGEVNVEYCKKHDIPIIRRISGGGTVYHDLGNLNFSIISKHYQDVLKNYRSFTQPVVDFLQQMGVNASFSGKSDLVIGTDKFSGNAQMYHQKKMLHHGTILFETNLDTLSKVLKPKTKDIASVAVDSNRSRVTNVNTHLKTSMDIDVFKTALLKYWLNTEDIQSHFLSLCEADLKAIEALKQEKYLSWGWNFGESPAFEIQKTIGEHALKVSIKDGLIETLVLTTPILSLHFNQFYGSRFEKEAYELKLNTIDASLKKSLEPFTKTLFE</sequence>
<dbReference type="InterPro" id="IPR045864">
    <property type="entry name" value="aa-tRNA-synth_II/BPL/LPL"/>
</dbReference>
<reference evidence="3" key="1">
    <citation type="submission" date="2022-09" db="EMBL/GenBank/DDBJ databases">
        <title>Novel Mycoplasma species identified in domestic and wild animals.</title>
        <authorList>
            <person name="Volokhov D.V."/>
            <person name="Furtak V.A."/>
            <person name="Zagorodnyaya T.A."/>
        </authorList>
    </citation>
    <scope>NUCLEOTIDE SEQUENCE</scope>
    <source>
        <strain evidence="3">Oakley</strain>
    </source>
</reference>